<protein>
    <submittedName>
        <fullName evidence="3">Prepilin-type cleavage/methylation N-terminal domain protein</fullName>
    </submittedName>
</protein>
<dbReference type="PANTHER" id="PTHR30093:SF34">
    <property type="entry name" value="PREPILIN PEPTIDASE-DEPENDENT PROTEIN D"/>
    <property type="match status" value="1"/>
</dbReference>
<evidence type="ECO:0000313" key="4">
    <source>
        <dbReference type="Proteomes" id="UP000003821"/>
    </source>
</evidence>
<dbReference type="InterPro" id="IPR045584">
    <property type="entry name" value="Pilin-like"/>
</dbReference>
<dbReference type="Proteomes" id="UP000003821">
    <property type="component" value="Unassembled WGS sequence"/>
</dbReference>
<accession>C7HTC0</accession>
<evidence type="ECO:0000313" key="3">
    <source>
        <dbReference type="EMBL" id="EEU12998.1"/>
    </source>
</evidence>
<dbReference type="Pfam" id="PF07963">
    <property type="entry name" value="N_methyl"/>
    <property type="match status" value="1"/>
</dbReference>
<dbReference type="SUPFAM" id="SSF54523">
    <property type="entry name" value="Pili subunits"/>
    <property type="match status" value="1"/>
</dbReference>
<keyword evidence="2" id="KW-0812">Transmembrane</keyword>
<dbReference type="AlphaFoldDB" id="C7HTC0"/>
<keyword evidence="1" id="KW-0488">Methylation</keyword>
<keyword evidence="2" id="KW-1133">Transmembrane helix</keyword>
<comment type="caution">
    <text evidence="3">The sequence shown here is derived from an EMBL/GenBank/DDBJ whole genome shotgun (WGS) entry which is preliminary data.</text>
</comment>
<dbReference type="HOGENOM" id="CLU_091705_7_3_9"/>
<evidence type="ECO:0000256" key="1">
    <source>
        <dbReference type="ARBA" id="ARBA00022481"/>
    </source>
</evidence>
<dbReference type="InterPro" id="IPR012902">
    <property type="entry name" value="N_methyl_site"/>
</dbReference>
<keyword evidence="2" id="KW-0472">Membrane</keyword>
<organism evidence="3 4">
    <name type="scientific">Anaerococcus vaginalis ATCC 51170</name>
    <dbReference type="NCBI Taxonomy" id="655811"/>
    <lineage>
        <taxon>Bacteria</taxon>
        <taxon>Bacillati</taxon>
        <taxon>Bacillota</taxon>
        <taxon>Tissierellia</taxon>
        <taxon>Tissierellales</taxon>
        <taxon>Peptoniphilaceae</taxon>
        <taxon>Anaerococcus</taxon>
    </lineage>
</organism>
<feature type="transmembrane region" description="Helical" evidence="2">
    <location>
        <begin position="21"/>
        <end position="41"/>
    </location>
</feature>
<sequence>MPLIFKEKLMFKKFKNKKIGFTLIELIIVIAIIAILAAIAIPKYQKSKKQAAITAHNANVSMLKTAASVKLNELNANDSEVTWTKESEDSLQYVEKWPEIPKGIGLDSKEYKVTIDPENSTITIEPNTIDLKEKK</sequence>
<dbReference type="NCBIfam" id="TIGR02532">
    <property type="entry name" value="IV_pilin_GFxxxE"/>
    <property type="match status" value="1"/>
</dbReference>
<reference evidence="3 4" key="1">
    <citation type="submission" date="2009-08" db="EMBL/GenBank/DDBJ databases">
        <authorList>
            <person name="Muzny D."/>
            <person name="Qin X."/>
            <person name="Deng J."/>
            <person name="Jiang H."/>
            <person name="Liu Y."/>
            <person name="Qu J."/>
            <person name="Song X.-Z."/>
            <person name="Zhang L."/>
            <person name="Thornton R."/>
            <person name="Coyle M."/>
            <person name="Francisco L."/>
            <person name="Jackson L."/>
            <person name="Javaid M."/>
            <person name="Korchina V."/>
            <person name="Kovar C."/>
            <person name="Mata R."/>
            <person name="Mathew T."/>
            <person name="Ngo R."/>
            <person name="Nguyen L."/>
            <person name="Nguyen N."/>
            <person name="Okwuonu G."/>
            <person name="Ongeri F."/>
            <person name="Pham C."/>
            <person name="Simmons D."/>
            <person name="Wilczek-Boney K."/>
            <person name="Hale W."/>
            <person name="Jakkamsetti A."/>
            <person name="Pham P."/>
            <person name="Ruth R."/>
            <person name="San Lucas F."/>
            <person name="Warren J."/>
            <person name="Zhang J."/>
            <person name="Zhao Z."/>
            <person name="Zhou C."/>
            <person name="Zhu D."/>
            <person name="Lee S."/>
            <person name="Bess C."/>
            <person name="Blankenburg K."/>
            <person name="Forbes L."/>
            <person name="Fu Q."/>
            <person name="Gubbala S."/>
            <person name="Hirani K."/>
            <person name="Jayaseelan J.C."/>
            <person name="Lara F."/>
            <person name="Munidasa M."/>
            <person name="Palculict T."/>
            <person name="Patil S."/>
            <person name="Pu L.-L."/>
            <person name="Saada N."/>
            <person name="Tang L."/>
            <person name="Weissenberger G."/>
            <person name="Zhu Y."/>
            <person name="Hemphill L."/>
            <person name="Shang Y."/>
            <person name="Youmans B."/>
            <person name="Ayvaz T."/>
            <person name="Ross M."/>
            <person name="Santibanez J."/>
            <person name="Aqrawi P."/>
            <person name="Gross S."/>
            <person name="Joshi V."/>
            <person name="Fowler G."/>
            <person name="Nazareth L."/>
            <person name="Reid J."/>
            <person name="Worley K."/>
            <person name="Petrosino J."/>
            <person name="Highlander S."/>
            <person name="Gibbs R."/>
            <person name="Gibbs R."/>
        </authorList>
    </citation>
    <scope>NUCLEOTIDE SEQUENCE [LARGE SCALE GENOMIC DNA]</scope>
    <source>
        <strain evidence="3 4">ATCC 51170</strain>
    </source>
</reference>
<gene>
    <name evidence="3" type="ORF">HMPREF0078_0521</name>
</gene>
<name>C7HTC0_9FIRM</name>
<evidence type="ECO:0000256" key="2">
    <source>
        <dbReference type="SAM" id="Phobius"/>
    </source>
</evidence>
<dbReference type="Gene3D" id="3.30.700.10">
    <property type="entry name" value="Glycoprotein, Type 4 Pilin"/>
    <property type="match status" value="1"/>
</dbReference>
<dbReference type="EMBL" id="ACXU01000006">
    <property type="protein sequence ID" value="EEU12998.1"/>
    <property type="molecule type" value="Genomic_DNA"/>
</dbReference>
<dbReference type="PANTHER" id="PTHR30093">
    <property type="entry name" value="GENERAL SECRETION PATHWAY PROTEIN G"/>
    <property type="match status" value="1"/>
</dbReference>
<dbReference type="eggNOG" id="COG4969">
    <property type="taxonomic scope" value="Bacteria"/>
</dbReference>
<keyword evidence="4" id="KW-1185">Reference proteome</keyword>
<proteinExistence type="predicted"/>